<evidence type="ECO:0000313" key="1">
    <source>
        <dbReference type="EMBL" id="KNZ64566.1"/>
    </source>
</evidence>
<organism evidence="1 2">
    <name type="scientific">Puccinia sorghi</name>
    <dbReference type="NCBI Taxonomy" id="27349"/>
    <lineage>
        <taxon>Eukaryota</taxon>
        <taxon>Fungi</taxon>
        <taxon>Dikarya</taxon>
        <taxon>Basidiomycota</taxon>
        <taxon>Pucciniomycotina</taxon>
        <taxon>Pucciniomycetes</taxon>
        <taxon>Pucciniales</taxon>
        <taxon>Pucciniaceae</taxon>
        <taxon>Puccinia</taxon>
    </lineage>
</organism>
<keyword evidence="2" id="KW-1185">Reference proteome</keyword>
<dbReference type="AlphaFoldDB" id="A0A0L6VV67"/>
<reference evidence="1 2" key="1">
    <citation type="submission" date="2015-08" db="EMBL/GenBank/DDBJ databases">
        <title>Next Generation Sequencing and Analysis of the Genome of Puccinia sorghi L Schw, the Causal Agent of Maize Common Rust.</title>
        <authorList>
            <person name="Rochi L."/>
            <person name="Burguener G."/>
            <person name="Darino M."/>
            <person name="Turjanski A."/>
            <person name="Kreff E."/>
            <person name="Dieguez M.J."/>
            <person name="Sacco F."/>
        </authorList>
    </citation>
    <scope>NUCLEOTIDE SEQUENCE [LARGE SCALE GENOMIC DNA]</scope>
    <source>
        <strain evidence="1 2">RO10H11247</strain>
    </source>
</reference>
<sequence length="55" mass="6380">MSVSQKKINKEQKGPSQLNYSEAEDVQLYTSWLKITQDPIIGNIFKEFLIPSEHK</sequence>
<dbReference type="Proteomes" id="UP000037035">
    <property type="component" value="Unassembled WGS sequence"/>
</dbReference>
<proteinExistence type="predicted"/>
<evidence type="ECO:0000313" key="2">
    <source>
        <dbReference type="Proteomes" id="UP000037035"/>
    </source>
</evidence>
<gene>
    <name evidence="1" type="ORF">VP01_1014g2</name>
</gene>
<dbReference type="EMBL" id="LAVV01000166">
    <property type="protein sequence ID" value="KNZ64566.1"/>
    <property type="molecule type" value="Genomic_DNA"/>
</dbReference>
<comment type="caution">
    <text evidence="1">The sequence shown here is derived from an EMBL/GenBank/DDBJ whole genome shotgun (WGS) entry which is preliminary data.</text>
</comment>
<protein>
    <submittedName>
        <fullName evidence="1">Uncharacterized protein</fullName>
    </submittedName>
</protein>
<name>A0A0L6VV67_9BASI</name>
<accession>A0A0L6VV67</accession>
<dbReference type="VEuPathDB" id="FungiDB:VP01_1014g2"/>